<name>A0A0D2FIE2_9EURO</name>
<dbReference type="InterPro" id="IPR002347">
    <property type="entry name" value="SDR_fam"/>
</dbReference>
<keyword evidence="5" id="KW-1185">Reference proteome</keyword>
<dbReference type="EMBL" id="KN846959">
    <property type="protein sequence ID" value="KIW67838.1"/>
    <property type="molecule type" value="Genomic_DNA"/>
</dbReference>
<dbReference type="GO" id="GO:0016020">
    <property type="term" value="C:membrane"/>
    <property type="evidence" value="ECO:0007669"/>
    <property type="project" value="TreeGrafter"/>
</dbReference>
<dbReference type="Pfam" id="PF00106">
    <property type="entry name" value="adh_short"/>
    <property type="match status" value="1"/>
</dbReference>
<dbReference type="InterPro" id="IPR036291">
    <property type="entry name" value="NAD(P)-bd_dom_sf"/>
</dbReference>
<evidence type="ECO:0000256" key="1">
    <source>
        <dbReference type="ARBA" id="ARBA00006484"/>
    </source>
</evidence>
<dbReference type="AlphaFoldDB" id="A0A0D2FIE2"/>
<dbReference type="STRING" id="5601.A0A0D2FIE2"/>
<protein>
    <submittedName>
        <fullName evidence="4">Uncharacterized protein</fullName>
    </submittedName>
</protein>
<dbReference type="SUPFAM" id="SSF51735">
    <property type="entry name" value="NAD(P)-binding Rossmann-fold domains"/>
    <property type="match status" value="1"/>
</dbReference>
<dbReference type="CDD" id="cd05324">
    <property type="entry name" value="carb_red_PTCR-like_SDR_c"/>
    <property type="match status" value="1"/>
</dbReference>
<dbReference type="Proteomes" id="UP000054266">
    <property type="component" value="Unassembled WGS sequence"/>
</dbReference>
<dbReference type="InterPro" id="IPR045313">
    <property type="entry name" value="CBR1-like"/>
</dbReference>
<proteinExistence type="inferred from homology"/>
<dbReference type="HOGENOM" id="CLU_010194_9_0_1"/>
<keyword evidence="3" id="KW-0560">Oxidoreductase</keyword>
<evidence type="ECO:0000256" key="3">
    <source>
        <dbReference type="ARBA" id="ARBA00023002"/>
    </source>
</evidence>
<sequence length="249" mass="26311">MASVKRTVAFITGANTGIGLAVATKLADHGYHVIIGSRNAEAGRQAAAGIVANGSLASSVQLDVTSDESIAAAVSWIEREFGVLDVLINNAGILIDYVPGITDASKDLSTRDLFNQTFSTNVIGAACLTEACLPLLRKSECPRLIFVSSRMGSLAEATNKSTMYYSIDYKAYDSSKAALNMLALNYARILEDQGAMVNAVCPGLVNTKLVNHLMGESPELGAKRIVELATAEKGGPTATFSDRHGIIPW</sequence>
<dbReference type="GO" id="GO:0016616">
    <property type="term" value="F:oxidoreductase activity, acting on the CH-OH group of donors, NAD or NADP as acceptor"/>
    <property type="evidence" value="ECO:0007669"/>
    <property type="project" value="InterPro"/>
</dbReference>
<dbReference type="Gene3D" id="3.40.50.720">
    <property type="entry name" value="NAD(P)-binding Rossmann-like Domain"/>
    <property type="match status" value="1"/>
</dbReference>
<dbReference type="PRINTS" id="PR00081">
    <property type="entry name" value="GDHRDH"/>
</dbReference>
<reference evidence="4 5" key="1">
    <citation type="submission" date="2015-01" db="EMBL/GenBank/DDBJ databases">
        <title>The Genome Sequence of Capronia semiimmersa CBS27337.</title>
        <authorList>
            <consortium name="The Broad Institute Genomics Platform"/>
            <person name="Cuomo C."/>
            <person name="de Hoog S."/>
            <person name="Gorbushina A."/>
            <person name="Stielow B."/>
            <person name="Teixiera M."/>
            <person name="Abouelleil A."/>
            <person name="Chapman S.B."/>
            <person name="Priest M."/>
            <person name="Young S.K."/>
            <person name="Wortman J."/>
            <person name="Nusbaum C."/>
            <person name="Birren B."/>
        </authorList>
    </citation>
    <scope>NUCLEOTIDE SEQUENCE [LARGE SCALE GENOMIC DNA]</scope>
    <source>
        <strain evidence="4 5">CBS 27337</strain>
    </source>
</reference>
<organism evidence="4 5">
    <name type="scientific">Phialophora macrospora</name>
    <dbReference type="NCBI Taxonomy" id="1851006"/>
    <lineage>
        <taxon>Eukaryota</taxon>
        <taxon>Fungi</taxon>
        <taxon>Dikarya</taxon>
        <taxon>Ascomycota</taxon>
        <taxon>Pezizomycotina</taxon>
        <taxon>Eurotiomycetes</taxon>
        <taxon>Chaetothyriomycetidae</taxon>
        <taxon>Chaetothyriales</taxon>
        <taxon>Herpotrichiellaceae</taxon>
        <taxon>Phialophora</taxon>
    </lineage>
</organism>
<evidence type="ECO:0000256" key="2">
    <source>
        <dbReference type="ARBA" id="ARBA00022857"/>
    </source>
</evidence>
<comment type="similarity">
    <text evidence="1">Belongs to the short-chain dehydrogenases/reductases (SDR) family.</text>
</comment>
<dbReference type="PANTHER" id="PTHR43490">
    <property type="entry name" value="(+)-NEOMENTHOL DEHYDROGENASE"/>
    <property type="match status" value="1"/>
</dbReference>
<gene>
    <name evidence="4" type="ORF">PV04_07062</name>
</gene>
<evidence type="ECO:0000313" key="4">
    <source>
        <dbReference type="EMBL" id="KIW67838.1"/>
    </source>
</evidence>
<evidence type="ECO:0000313" key="5">
    <source>
        <dbReference type="Proteomes" id="UP000054266"/>
    </source>
</evidence>
<keyword evidence="2" id="KW-0521">NADP</keyword>
<accession>A0A0D2FIE2</accession>
<dbReference type="PANTHER" id="PTHR43490:SF99">
    <property type="entry name" value="SHORT-CHAIN DEHYDROGENASE_REDUCTASE"/>
    <property type="match status" value="1"/>
</dbReference>